<feature type="region of interest" description="Disordered" evidence="2">
    <location>
        <begin position="59"/>
        <end position="79"/>
    </location>
</feature>
<name>A0AA48KB83_9BACT</name>
<dbReference type="Proteomes" id="UP001238179">
    <property type="component" value="Chromosome"/>
</dbReference>
<organism evidence="4 5">
    <name type="scientific">Mesoterricola silvestris</name>
    <dbReference type="NCBI Taxonomy" id="2927979"/>
    <lineage>
        <taxon>Bacteria</taxon>
        <taxon>Pseudomonadati</taxon>
        <taxon>Acidobacteriota</taxon>
        <taxon>Holophagae</taxon>
        <taxon>Holophagales</taxon>
        <taxon>Holophagaceae</taxon>
        <taxon>Mesoterricola</taxon>
    </lineage>
</organism>
<dbReference type="SUPFAM" id="SSF54211">
    <property type="entry name" value="Ribosomal protein S5 domain 2-like"/>
    <property type="match status" value="1"/>
</dbReference>
<sequence length="208" mass="22358">MLEDMQRPVAPAVHRFREKASVFLTELHPAGDAGEREAILVRLRKRDFDANHHCTAWRELGGAQGADDDGEPSGTAGPPMLRVLEGEGLVDVLAVCIRWFGGTKLGTGGLVRAYTEGVQGAIAAAREQGLLEAVRAWRAGSITAEAGQAHLPFSVLGAFPEAEILGQDFRGAQAILRFRLPLTADGAREAALAALWLERSRGGRVDWE</sequence>
<accession>A0AA48KB83</accession>
<comment type="similarity">
    <text evidence="1">Belongs to the IMPACT family.</text>
</comment>
<dbReference type="InterPro" id="IPR001498">
    <property type="entry name" value="Impact_N"/>
</dbReference>
<evidence type="ECO:0000256" key="1">
    <source>
        <dbReference type="ARBA" id="ARBA00007665"/>
    </source>
</evidence>
<dbReference type="InterPro" id="IPR023582">
    <property type="entry name" value="Impact"/>
</dbReference>
<proteinExistence type="inferred from homology"/>
<dbReference type="GO" id="GO:0005737">
    <property type="term" value="C:cytoplasm"/>
    <property type="evidence" value="ECO:0007669"/>
    <property type="project" value="TreeGrafter"/>
</dbReference>
<dbReference type="GO" id="GO:0006446">
    <property type="term" value="P:regulation of translational initiation"/>
    <property type="evidence" value="ECO:0007669"/>
    <property type="project" value="TreeGrafter"/>
</dbReference>
<dbReference type="Pfam" id="PF01205">
    <property type="entry name" value="Impact_N"/>
    <property type="match status" value="1"/>
</dbReference>
<reference evidence="5" key="1">
    <citation type="journal article" date="2023" name="Int. J. Syst. Evol. Microbiol.">
        <title>Mesoterricola silvestris gen. nov., sp. nov., Mesoterricola sediminis sp. nov., Geothrix oryzae sp. nov., Geothrix edaphica sp. nov., Geothrix rubra sp. nov., and Geothrix limicola sp. nov., six novel members of Acidobacteriota isolated from soils.</title>
        <authorList>
            <person name="Itoh H."/>
            <person name="Sugisawa Y."/>
            <person name="Mise K."/>
            <person name="Xu Z."/>
            <person name="Kuniyasu M."/>
            <person name="Ushijima N."/>
            <person name="Kawano K."/>
            <person name="Kobayashi E."/>
            <person name="Shiratori Y."/>
            <person name="Masuda Y."/>
            <person name="Senoo K."/>
        </authorList>
    </citation>
    <scope>NUCLEOTIDE SEQUENCE [LARGE SCALE GENOMIC DNA]</scope>
    <source>
        <strain evidence="5">W79</strain>
    </source>
</reference>
<dbReference type="AlphaFoldDB" id="A0AA48KB83"/>
<dbReference type="PANTHER" id="PTHR16301">
    <property type="entry name" value="IMPACT-RELATED"/>
    <property type="match status" value="1"/>
</dbReference>
<keyword evidence="5" id="KW-1185">Reference proteome</keyword>
<dbReference type="InterPro" id="IPR020568">
    <property type="entry name" value="Ribosomal_Su5_D2-typ_SF"/>
</dbReference>
<evidence type="ECO:0000256" key="2">
    <source>
        <dbReference type="SAM" id="MobiDB-lite"/>
    </source>
</evidence>
<dbReference type="Gene3D" id="3.30.230.30">
    <property type="entry name" value="Impact, N-terminal domain"/>
    <property type="match status" value="1"/>
</dbReference>
<protein>
    <recommendedName>
        <fullName evidence="3">Impact N-terminal domain-containing protein</fullName>
    </recommendedName>
</protein>
<evidence type="ECO:0000259" key="3">
    <source>
        <dbReference type="Pfam" id="PF01205"/>
    </source>
</evidence>
<feature type="domain" description="Impact N-terminal" evidence="3">
    <location>
        <begin position="19"/>
        <end position="121"/>
    </location>
</feature>
<dbReference type="KEGG" id="msil:METEAL_14370"/>
<evidence type="ECO:0000313" key="4">
    <source>
        <dbReference type="EMBL" id="BDU72263.1"/>
    </source>
</evidence>
<evidence type="ECO:0000313" key="5">
    <source>
        <dbReference type="Proteomes" id="UP001238179"/>
    </source>
</evidence>
<dbReference type="PANTHER" id="PTHR16301:SF20">
    <property type="entry name" value="IMPACT FAMILY MEMBER YIGZ"/>
    <property type="match status" value="1"/>
</dbReference>
<gene>
    <name evidence="4" type="ORF">METEAL_14370</name>
</gene>
<dbReference type="InterPro" id="IPR036956">
    <property type="entry name" value="Impact_N_sf"/>
</dbReference>
<dbReference type="EMBL" id="AP027080">
    <property type="protein sequence ID" value="BDU72263.1"/>
    <property type="molecule type" value="Genomic_DNA"/>
</dbReference>